<accession>A0A6P1PXD1</accession>
<evidence type="ECO:0000313" key="2">
    <source>
        <dbReference type="Proteomes" id="UP000464053"/>
    </source>
</evidence>
<dbReference type="AlphaFoldDB" id="A0A6P1PXD1"/>
<proteinExistence type="predicted"/>
<keyword evidence="2" id="KW-1185">Reference proteome</keyword>
<dbReference type="KEGG" id="mint:C7M51_00648"/>
<protein>
    <submittedName>
        <fullName evidence="1">Uncharacterized protein</fullName>
    </submittedName>
</protein>
<name>A0A6P1PXD1_9GAMM</name>
<reference evidence="1 2" key="1">
    <citation type="submission" date="2018-03" db="EMBL/GenBank/DDBJ databases">
        <title>Pantoea intestinalis SRCM103226 isolated form the mealworm.</title>
        <authorList>
            <person name="Jeong D.-Y."/>
            <person name="Kim J.W."/>
        </authorList>
    </citation>
    <scope>NUCLEOTIDE SEQUENCE [LARGE SCALE GENOMIC DNA]</scope>
    <source>
        <strain evidence="1 2">SRCM103226</strain>
    </source>
</reference>
<evidence type="ECO:0000313" key="1">
    <source>
        <dbReference type="EMBL" id="QHM70375.1"/>
    </source>
</evidence>
<sequence length="105" mass="12272">MFAHTVTTTMIRHAASTYAWRKFIHFGTSFSLNILMIQGLIEEAALASRRMQYKYRMTYDKVSRNNLDMVYFLVEPQLEPYLEYLNVHNIICKGVQSEICKILGS</sequence>
<organism evidence="1 2">
    <name type="scientific">Mixta intestinalis</name>
    <dbReference type="NCBI Taxonomy" id="1615494"/>
    <lineage>
        <taxon>Bacteria</taxon>
        <taxon>Pseudomonadati</taxon>
        <taxon>Pseudomonadota</taxon>
        <taxon>Gammaproteobacteria</taxon>
        <taxon>Enterobacterales</taxon>
        <taxon>Erwiniaceae</taxon>
        <taxon>Mixta</taxon>
    </lineage>
</organism>
<dbReference type="EMBL" id="CP028271">
    <property type="protein sequence ID" value="QHM70375.1"/>
    <property type="molecule type" value="Genomic_DNA"/>
</dbReference>
<dbReference type="Proteomes" id="UP000464053">
    <property type="component" value="Chromosome"/>
</dbReference>
<gene>
    <name evidence="1" type="ORF">C7M51_00648</name>
</gene>